<evidence type="ECO:0000313" key="2">
    <source>
        <dbReference type="EMBL" id="RQG88007.1"/>
    </source>
</evidence>
<comment type="caution">
    <text evidence="2">The sequence shown here is derived from an EMBL/GenBank/DDBJ whole genome shotgun (WGS) entry which is preliminary data.</text>
</comment>
<protein>
    <submittedName>
        <fullName evidence="2">LysM peptidoglycan-binding domain-containing protein</fullName>
    </submittedName>
</protein>
<sequence length="211" mass="23605">MSGSLERAYITILDGSNAGTKLECAFNPNEYQLNRQAGYGEHRTALNAPIQQFTNGVADTLTVELFFDTTETQADVRTEYTDVIDSLMAVDGKLHAPPSCRFVWGNGLAFKSIVVEADKRFTRFRPDGTPVRAWVDVTFKQHADPKQQKRRIKHESTDKTKLKTVSEGDTLWLIAAAEYGDPSHWRTIAEANELENPREIPPGTKLSLPPL</sequence>
<dbReference type="CDD" id="cd00118">
    <property type="entry name" value="LysM"/>
    <property type="match status" value="1"/>
</dbReference>
<feature type="domain" description="LysM" evidence="1">
    <location>
        <begin position="161"/>
        <end position="208"/>
    </location>
</feature>
<name>A0A3N6LP38_9EURY</name>
<dbReference type="Gene3D" id="3.10.350.10">
    <property type="entry name" value="LysM domain"/>
    <property type="match status" value="1"/>
</dbReference>
<dbReference type="SMART" id="SM00257">
    <property type="entry name" value="LysM"/>
    <property type="match status" value="1"/>
</dbReference>
<keyword evidence="3" id="KW-1185">Reference proteome</keyword>
<dbReference type="OrthoDB" id="137898at2157"/>
<reference evidence="2 3" key="1">
    <citation type="submission" date="2018-10" db="EMBL/GenBank/DDBJ databases">
        <title>Natrarchaeobius chitinivorans gen. nov., sp. nov., and Natrarchaeobius haloalkaliphilus sp. nov., alkaliphilic, chitin-utilizing haloarchaea from hypersaline alkaline lakes.</title>
        <authorList>
            <person name="Sorokin D.Y."/>
            <person name="Elcheninov A.G."/>
            <person name="Kostrikina N.A."/>
            <person name="Bale N.J."/>
            <person name="Sinninghe Damste J.S."/>
            <person name="Khijniak T.V."/>
            <person name="Kublanov I.V."/>
            <person name="Toshchakov S.V."/>
        </authorList>
    </citation>
    <scope>NUCLEOTIDE SEQUENCE [LARGE SCALE GENOMIC DNA]</scope>
    <source>
        <strain evidence="2 3">AArcht-Sl</strain>
    </source>
</reference>
<dbReference type="Pfam" id="PF19266">
    <property type="entry name" value="CIS_tube"/>
    <property type="match status" value="1"/>
</dbReference>
<accession>A0A3N6LP38</accession>
<dbReference type="InterPro" id="IPR036779">
    <property type="entry name" value="LysM_dom_sf"/>
</dbReference>
<proteinExistence type="predicted"/>
<dbReference type="RefSeq" id="WP_124179205.1">
    <property type="nucleotide sequence ID" value="NZ_REFY01000005.1"/>
</dbReference>
<evidence type="ECO:0000313" key="3">
    <source>
        <dbReference type="Proteomes" id="UP000273828"/>
    </source>
</evidence>
<gene>
    <name evidence="2" type="ORF">EA462_14210</name>
</gene>
<dbReference type="Proteomes" id="UP000273828">
    <property type="component" value="Unassembled WGS sequence"/>
</dbReference>
<evidence type="ECO:0000259" key="1">
    <source>
        <dbReference type="PROSITE" id="PS51782"/>
    </source>
</evidence>
<dbReference type="PROSITE" id="PS51782">
    <property type="entry name" value="LYSM"/>
    <property type="match status" value="1"/>
</dbReference>
<dbReference type="AlphaFoldDB" id="A0A3N6LP38"/>
<dbReference type="InterPro" id="IPR045361">
    <property type="entry name" value="CIS_tube_prot_N"/>
</dbReference>
<organism evidence="2 3">
    <name type="scientific">Natrarchaeobius halalkaliphilus</name>
    <dbReference type="NCBI Taxonomy" id="1679091"/>
    <lineage>
        <taxon>Archaea</taxon>
        <taxon>Methanobacteriati</taxon>
        <taxon>Methanobacteriota</taxon>
        <taxon>Stenosarchaea group</taxon>
        <taxon>Halobacteria</taxon>
        <taxon>Halobacteriales</taxon>
        <taxon>Natrialbaceae</taxon>
        <taxon>Natrarchaeobius</taxon>
    </lineage>
</organism>
<dbReference type="InterPro" id="IPR018392">
    <property type="entry name" value="LysM"/>
</dbReference>
<dbReference type="EMBL" id="REFY01000005">
    <property type="protein sequence ID" value="RQG88007.1"/>
    <property type="molecule type" value="Genomic_DNA"/>
</dbReference>
<dbReference type="Pfam" id="PF01476">
    <property type="entry name" value="LysM"/>
    <property type="match status" value="1"/>
</dbReference>